<reference evidence="1 2" key="1">
    <citation type="journal article" date="2016" name="Sci. Rep.">
        <title>Comparative genomics and functional analysis of the 936 group of lactococcal Siphoviridae phages.</title>
        <authorList>
            <person name="Murphy J."/>
            <person name="Bottacini F."/>
            <person name="Mahony J."/>
            <person name="Kelleher P."/>
            <person name="Neve H."/>
            <person name="Zomer A."/>
            <person name="Nauta A."/>
            <person name="van Sinderen D."/>
        </authorList>
    </citation>
    <scope>NUCLEOTIDE SEQUENCE [LARGE SCALE GENOMIC DNA]</scope>
</reference>
<dbReference type="EMBL" id="KP793113">
    <property type="protein sequence ID" value="ALM63662.1"/>
    <property type="molecule type" value="Genomic_DNA"/>
</dbReference>
<protein>
    <submittedName>
        <fullName evidence="1">Uncharacterized protein</fullName>
    </submittedName>
</protein>
<proteinExistence type="predicted"/>
<gene>
    <name evidence="1" type="ORF">PhiF17_49</name>
</gene>
<name>A0A126HAR6_9CAUD</name>
<organism evidence="1 2">
    <name type="scientific">Lactococcus phage 936 group phage PhiF.17</name>
    <dbReference type="NCBI Taxonomy" id="1636577"/>
    <lineage>
        <taxon>Viruses</taxon>
        <taxon>Duplodnaviria</taxon>
        <taxon>Heunggongvirae</taxon>
        <taxon>Uroviricota</taxon>
        <taxon>Caudoviricetes</taxon>
        <taxon>Skunavirus</taxon>
        <taxon>Skunavirus F0139</taxon>
    </lineage>
</organism>
<accession>A0A126HAR6</accession>
<dbReference type="Proteomes" id="UP000224954">
    <property type="component" value="Segment"/>
</dbReference>
<sequence length="64" mass="8099">MIDKKYVVYYHEKVNEYFYDYCSRFNMNEQYSKPVLYSDDFELIERAKNELNERLQEQSNYFTR</sequence>
<evidence type="ECO:0000313" key="1">
    <source>
        <dbReference type="EMBL" id="ALM63662.1"/>
    </source>
</evidence>
<evidence type="ECO:0000313" key="2">
    <source>
        <dbReference type="Proteomes" id="UP000224954"/>
    </source>
</evidence>